<dbReference type="AlphaFoldDB" id="A0A1V8SG39"/>
<dbReference type="OrthoDB" id="2851338at2759"/>
<evidence type="ECO:0000313" key="1">
    <source>
        <dbReference type="EMBL" id="OQN98122.1"/>
    </source>
</evidence>
<name>A0A1V8SG39_9PEZI</name>
<reference evidence="2" key="1">
    <citation type="submission" date="2017-03" db="EMBL/GenBank/DDBJ databases">
        <title>Genomes of endolithic fungi from Antarctica.</title>
        <authorList>
            <person name="Coleine C."/>
            <person name="Masonjones S."/>
            <person name="Stajich J.E."/>
        </authorList>
    </citation>
    <scope>NUCLEOTIDE SEQUENCE [LARGE SCALE GENOMIC DNA]</scope>
    <source>
        <strain evidence="2">CCFEE 5527</strain>
    </source>
</reference>
<keyword evidence="2" id="KW-1185">Reference proteome</keyword>
<sequence>MVGVDKQVTGKKPGLLFVNSKITKPDQLSPEAYADWYTKRHIPDIFKTSGIKQAARWQALDPNQDRPYLALYPLEDLDYLNSDEFRAIPVHDDKLPGSGAIFDVASFDTRYYAFEQLYEPEETKKGWRSTGRYVLQFARENRKAAGDNEHEKLPKFLTLHYFDGVALPEAELAKSGESEWSKKNMAAMKETQIAIFKKLSQFTK</sequence>
<organism evidence="1 2">
    <name type="scientific">Cryoendolithus antarcticus</name>
    <dbReference type="NCBI Taxonomy" id="1507870"/>
    <lineage>
        <taxon>Eukaryota</taxon>
        <taxon>Fungi</taxon>
        <taxon>Dikarya</taxon>
        <taxon>Ascomycota</taxon>
        <taxon>Pezizomycotina</taxon>
        <taxon>Dothideomycetes</taxon>
        <taxon>Dothideomycetidae</taxon>
        <taxon>Cladosporiales</taxon>
        <taxon>Cladosporiaceae</taxon>
        <taxon>Cryoendolithus</taxon>
    </lineage>
</organism>
<proteinExistence type="predicted"/>
<dbReference type="EMBL" id="NAJO01000048">
    <property type="protein sequence ID" value="OQN98122.1"/>
    <property type="molecule type" value="Genomic_DNA"/>
</dbReference>
<comment type="caution">
    <text evidence="1">The sequence shown here is derived from an EMBL/GenBank/DDBJ whole genome shotgun (WGS) entry which is preliminary data.</text>
</comment>
<accession>A0A1V8SG39</accession>
<dbReference type="InParanoid" id="A0A1V8SG39"/>
<gene>
    <name evidence="1" type="ORF">B0A48_15954</name>
</gene>
<dbReference type="Proteomes" id="UP000192596">
    <property type="component" value="Unassembled WGS sequence"/>
</dbReference>
<evidence type="ECO:0008006" key="3">
    <source>
        <dbReference type="Google" id="ProtNLM"/>
    </source>
</evidence>
<protein>
    <recommendedName>
        <fullName evidence="3">EthD domain-containing protein</fullName>
    </recommendedName>
</protein>
<evidence type="ECO:0000313" key="2">
    <source>
        <dbReference type="Proteomes" id="UP000192596"/>
    </source>
</evidence>